<accession>A0A5C3FP98</accession>
<comment type="caution">
    <text evidence="1">The sequence shown here is derived from an EMBL/GenBank/DDBJ whole genome shotgun (WGS) entry which is preliminary data.</text>
</comment>
<gene>
    <name evidence="1" type="ORF">PSANT_03939</name>
</gene>
<protein>
    <submittedName>
        <fullName evidence="1">Uncharacterized protein</fullName>
    </submittedName>
</protein>
<keyword evidence="2" id="KW-1185">Reference proteome</keyword>
<reference evidence="1" key="1">
    <citation type="submission" date="2018-03" db="EMBL/GenBank/DDBJ databases">
        <authorList>
            <person name="Guldener U."/>
        </authorList>
    </citation>
    <scope>NUCLEOTIDE SEQUENCE [LARGE SCALE GENOMIC DNA]</scope>
    <source>
        <strain evidence="1">ATCC34888</strain>
    </source>
</reference>
<evidence type="ECO:0000313" key="1">
    <source>
        <dbReference type="EMBL" id="SPO46253.1"/>
    </source>
</evidence>
<dbReference type="EMBL" id="OOIQ01000009">
    <property type="protein sequence ID" value="SPO46253.1"/>
    <property type="molecule type" value="Genomic_DNA"/>
</dbReference>
<proteinExistence type="predicted"/>
<evidence type="ECO:0000313" key="2">
    <source>
        <dbReference type="Proteomes" id="UP000325008"/>
    </source>
</evidence>
<sequence>MWGIKSKPFSIGSKTILYRAAPHRVAADPQTRLVGMICTHRRTQTRGGFSVEFSRPQSSAGHHEAAIAAEVNKVGKRAALRCRGHPIVEGNTQQSRRLAAFSLTWSWGNIRQLTACSRLPLPSQHEFSYWHEVELVIAGRLLVRTTTGSGGDVAGAFGCPKAASGHDGVSAYDFAWTLVTSACTCSCGDSVPTLIRGRRMQTRGDRHDRMRRGDGNSSILHHGGRLVSVERGLQRKAEVAGRRQSAGGATARAVRFRLISGWGPVRHCRGKAAPCEIEISRKGAVVVERKLASDLARARAHPAPAAYGRGGA</sequence>
<dbReference type="AlphaFoldDB" id="A0A5C3FP98"/>
<organism evidence="1 2">
    <name type="scientific">Pseudozyma antarctica</name>
    <name type="common">Yeast</name>
    <name type="synonym">Candida antarctica</name>
    <dbReference type="NCBI Taxonomy" id="84753"/>
    <lineage>
        <taxon>Eukaryota</taxon>
        <taxon>Fungi</taxon>
        <taxon>Dikarya</taxon>
        <taxon>Basidiomycota</taxon>
        <taxon>Ustilaginomycotina</taxon>
        <taxon>Ustilaginomycetes</taxon>
        <taxon>Ustilaginales</taxon>
        <taxon>Ustilaginaceae</taxon>
        <taxon>Moesziomyces</taxon>
    </lineage>
</organism>
<name>A0A5C3FP98_PSEA2</name>
<dbReference type="Proteomes" id="UP000325008">
    <property type="component" value="Unassembled WGS sequence"/>
</dbReference>